<evidence type="ECO:0000256" key="1">
    <source>
        <dbReference type="ARBA" id="ARBA00004335"/>
    </source>
</evidence>
<organism evidence="10 11">
    <name type="scientific">Orbilia ellipsospora</name>
    <dbReference type="NCBI Taxonomy" id="2528407"/>
    <lineage>
        <taxon>Eukaryota</taxon>
        <taxon>Fungi</taxon>
        <taxon>Dikarya</taxon>
        <taxon>Ascomycota</taxon>
        <taxon>Pezizomycotina</taxon>
        <taxon>Orbiliomycetes</taxon>
        <taxon>Orbiliales</taxon>
        <taxon>Orbiliaceae</taxon>
        <taxon>Orbilia</taxon>
    </lineage>
</organism>
<dbReference type="Proteomes" id="UP001365542">
    <property type="component" value="Unassembled WGS sequence"/>
</dbReference>
<evidence type="ECO:0000256" key="4">
    <source>
        <dbReference type="ARBA" id="ARBA00019709"/>
    </source>
</evidence>
<dbReference type="GO" id="GO:0015031">
    <property type="term" value="P:protein transport"/>
    <property type="evidence" value="ECO:0007669"/>
    <property type="project" value="UniProtKB-KW"/>
</dbReference>
<dbReference type="InterPro" id="IPR007716">
    <property type="entry name" value="NPL4_Zn-bd_put"/>
</dbReference>
<evidence type="ECO:0000256" key="2">
    <source>
        <dbReference type="ARBA" id="ARBA00004556"/>
    </source>
</evidence>
<dbReference type="PROSITE" id="PS50249">
    <property type="entry name" value="MPN"/>
    <property type="match status" value="1"/>
</dbReference>
<reference evidence="10 11" key="1">
    <citation type="submission" date="2019-10" db="EMBL/GenBank/DDBJ databases">
        <authorList>
            <person name="Palmer J.M."/>
        </authorList>
    </citation>
    <scope>NUCLEOTIDE SEQUENCE [LARGE SCALE GENOMIC DNA]</scope>
    <source>
        <strain evidence="10 11">TWF694</strain>
    </source>
</reference>
<comment type="caution">
    <text evidence="10">The sequence shown here is derived from an EMBL/GenBank/DDBJ whole genome shotgun (WGS) entry which is preliminary data.</text>
</comment>
<evidence type="ECO:0000313" key="11">
    <source>
        <dbReference type="Proteomes" id="UP001365542"/>
    </source>
</evidence>
<dbReference type="GO" id="GO:0031965">
    <property type="term" value="C:nuclear membrane"/>
    <property type="evidence" value="ECO:0007669"/>
    <property type="project" value="UniProtKB-SubCell"/>
</dbReference>
<name>A0AAV9WUL7_9PEZI</name>
<comment type="function">
    <text evidence="7">Involved in the import of nuclear-targeted proteins into the nucleus and the export of poly(A) RNA out of the nucleus. Has a role in the endoplasmic reticulum-associated degradation (ERAD) pathway.</text>
</comment>
<protein>
    <recommendedName>
        <fullName evidence="4">Nuclear protein localization protein 4</fullName>
    </recommendedName>
</protein>
<evidence type="ECO:0000256" key="3">
    <source>
        <dbReference type="ARBA" id="ARBA00011025"/>
    </source>
</evidence>
<dbReference type="GO" id="GO:0048471">
    <property type="term" value="C:perinuclear region of cytoplasm"/>
    <property type="evidence" value="ECO:0007669"/>
    <property type="project" value="UniProtKB-SubCell"/>
</dbReference>
<dbReference type="GO" id="GO:0006511">
    <property type="term" value="P:ubiquitin-dependent protein catabolic process"/>
    <property type="evidence" value="ECO:0007669"/>
    <property type="project" value="InterPro"/>
</dbReference>
<dbReference type="Pfam" id="PF05021">
    <property type="entry name" value="NPL4"/>
    <property type="match status" value="1"/>
</dbReference>
<keyword evidence="6" id="KW-0811">Translocation</keyword>
<keyword evidence="5" id="KW-0509">mRNA transport</keyword>
<comment type="subcellular location">
    <subcellularLocation>
        <location evidence="2">Cytoplasm</location>
        <location evidence="2">Perinuclear region</location>
    </subcellularLocation>
    <subcellularLocation>
        <location evidence="1">Nucleus membrane</location>
        <topology evidence="1">Peripheral membrane protein</topology>
        <orientation evidence="1">Cytoplasmic side</orientation>
    </subcellularLocation>
</comment>
<evidence type="ECO:0000256" key="7">
    <source>
        <dbReference type="ARBA" id="ARBA00024703"/>
    </source>
</evidence>
<proteinExistence type="inferred from homology"/>
<evidence type="ECO:0000313" key="10">
    <source>
        <dbReference type="EMBL" id="KAK6526427.1"/>
    </source>
</evidence>
<keyword evidence="6" id="KW-0653">Protein transport</keyword>
<evidence type="ECO:0000256" key="6">
    <source>
        <dbReference type="ARBA" id="ARBA00023010"/>
    </source>
</evidence>
<comment type="similarity">
    <text evidence="3">Belongs to the NPL4 family.</text>
</comment>
<feature type="compositionally biased region" description="Low complexity" evidence="8">
    <location>
        <begin position="699"/>
        <end position="710"/>
    </location>
</feature>
<dbReference type="GO" id="GO:0031625">
    <property type="term" value="F:ubiquitin protein ligase binding"/>
    <property type="evidence" value="ECO:0007669"/>
    <property type="project" value="TreeGrafter"/>
</dbReference>
<dbReference type="GO" id="GO:0043130">
    <property type="term" value="F:ubiquitin binding"/>
    <property type="evidence" value="ECO:0007669"/>
    <property type="project" value="TreeGrafter"/>
</dbReference>
<feature type="compositionally biased region" description="Basic and acidic residues" evidence="8">
    <location>
        <begin position="689"/>
        <end position="698"/>
    </location>
</feature>
<dbReference type="AlphaFoldDB" id="A0AAV9WUL7"/>
<dbReference type="InterPro" id="IPR024682">
    <property type="entry name" value="Npl4_Ub-like_dom"/>
</dbReference>
<keyword evidence="5" id="KW-0813">Transport</keyword>
<dbReference type="SUPFAM" id="SSF54236">
    <property type="entry name" value="Ubiquitin-like"/>
    <property type="match status" value="1"/>
</dbReference>
<gene>
    <name evidence="10" type="primary">NPL4_1</name>
    <name evidence="10" type="ORF">TWF694_005019</name>
</gene>
<keyword evidence="11" id="KW-1185">Reference proteome</keyword>
<evidence type="ECO:0000256" key="5">
    <source>
        <dbReference type="ARBA" id="ARBA00022816"/>
    </source>
</evidence>
<dbReference type="PIRSF" id="PIRSF010052">
    <property type="entry name" value="Polyub_prc_Npl4"/>
    <property type="match status" value="1"/>
</dbReference>
<dbReference type="PANTHER" id="PTHR12710">
    <property type="entry name" value="NUCLEAR PROTEIN LOCALIZATION 4"/>
    <property type="match status" value="1"/>
</dbReference>
<dbReference type="InterPro" id="IPR007717">
    <property type="entry name" value="NPL4_C"/>
</dbReference>
<feature type="domain" description="MPN" evidence="9">
    <location>
        <begin position="249"/>
        <end position="387"/>
    </location>
</feature>
<evidence type="ECO:0000259" key="9">
    <source>
        <dbReference type="PROSITE" id="PS50249"/>
    </source>
</evidence>
<dbReference type="EMBL" id="JAVHJO010000016">
    <property type="protein sequence ID" value="KAK6526427.1"/>
    <property type="molecule type" value="Genomic_DNA"/>
</dbReference>
<dbReference type="PANTHER" id="PTHR12710:SF0">
    <property type="entry name" value="NUCLEAR PROTEIN LOCALIZATION PROTEIN 4 HOMOLOG"/>
    <property type="match status" value="1"/>
</dbReference>
<sequence length="736" mass="80462">MILRFRCQDGTFRIEVQQNDDISILYQKLLNVLPKKIDGPSILLSDKPANGSTRVLKDLTGQSVKDVGLNHGDMLFLTYQEASANGPTASRIDGKAVKPEDDVSESYTYTTNAHTSSKLNPWETISPDPVDELLDKQDGKIYRPKDSKMCRHGKGMCDYCLPLEPYDPKYMKEKKIKHLSFHSYLRKINTATNKPELKSSYMPPLSEPFFRVKPSCPSGHPAWPAGICTKCQPSAITLQQQDFRMVDHVEFSDPGLINTLLDFWRRSGSQRIGYLYGRYAPYPEVPLGIKAVVEAIYEPPQRSESDGVSLTLPWEGAAAVDEVAALCGLRKIGVIFTDLIDDGTGQGTVVCKRHIDSYFLSSLEIAFAAKLQAEHPHPSKWSDSGSFGSSFITCVVSGNPDGGIDIFAYQASNTAVEMVRADIIEPSADPGLMLVRNEEDKAENGSTSSTPARYIPEVFYRRINEYGASIQENAKPAFPVDYLLVTLTHGFPTESKPTFTATAGGFPIENRESVGVMQDIGAVARQLGITRGPTGEVGVDVVSDFHLLCFLHNFGILDKDEERLLAKVATEHDLNDGFALSQTGGWATLLTICQESGESALSSSSSSSSARRRGPFQFLPSTASRKRRFVEESSGVGGVDGIISGVHGMQVQHSRGERLGTAADHGNDNNNNEGMFVGVRENFGSEVRNREKVGKEDGSSGSSGDDSGLGMTNGDGSINGEERKLTKKMRRISLNK</sequence>
<dbReference type="InterPro" id="IPR016563">
    <property type="entry name" value="Npl4"/>
</dbReference>
<dbReference type="InterPro" id="IPR029071">
    <property type="entry name" value="Ubiquitin-like_domsf"/>
</dbReference>
<dbReference type="Pfam" id="PF11543">
    <property type="entry name" value="UN_NPL4"/>
    <property type="match status" value="1"/>
</dbReference>
<accession>A0AAV9WUL7</accession>
<dbReference type="InterPro" id="IPR037518">
    <property type="entry name" value="MPN"/>
</dbReference>
<feature type="region of interest" description="Disordered" evidence="8">
    <location>
        <begin position="689"/>
        <end position="736"/>
    </location>
</feature>
<dbReference type="GO" id="GO:0051028">
    <property type="term" value="P:mRNA transport"/>
    <property type="evidence" value="ECO:0007669"/>
    <property type="project" value="UniProtKB-KW"/>
</dbReference>
<evidence type="ECO:0000256" key="8">
    <source>
        <dbReference type="SAM" id="MobiDB-lite"/>
    </source>
</evidence>
<dbReference type="Pfam" id="PF05020">
    <property type="entry name" value="zf-NPL4"/>
    <property type="match status" value="1"/>
</dbReference>
<dbReference type="Gene3D" id="3.10.20.90">
    <property type="entry name" value="Phosphatidylinositol 3-kinase Catalytic Subunit, Chain A, domain 1"/>
    <property type="match status" value="1"/>
</dbReference>
<feature type="compositionally biased region" description="Basic residues" evidence="8">
    <location>
        <begin position="725"/>
        <end position="736"/>
    </location>
</feature>
<dbReference type="CDD" id="cd08061">
    <property type="entry name" value="MPN_NPL4"/>
    <property type="match status" value="1"/>
</dbReference>